<dbReference type="EMBL" id="JACHHB010000007">
    <property type="protein sequence ID" value="MBB5173590.1"/>
    <property type="molecule type" value="Genomic_DNA"/>
</dbReference>
<dbReference type="RefSeq" id="WP_184664039.1">
    <property type="nucleotide sequence ID" value="NZ_JACHHB010000007.1"/>
</dbReference>
<organism evidence="2 3">
    <name type="scientific">Texcoconibacillus texcoconensis</name>
    <dbReference type="NCBI Taxonomy" id="1095777"/>
    <lineage>
        <taxon>Bacteria</taxon>
        <taxon>Bacillati</taxon>
        <taxon>Bacillota</taxon>
        <taxon>Bacilli</taxon>
        <taxon>Bacillales</taxon>
        <taxon>Bacillaceae</taxon>
        <taxon>Texcoconibacillus</taxon>
    </lineage>
</organism>
<evidence type="ECO:0000259" key="1">
    <source>
        <dbReference type="Pfam" id="PF21747"/>
    </source>
</evidence>
<feature type="domain" description="YpoC-like" evidence="1">
    <location>
        <begin position="62"/>
        <end position="169"/>
    </location>
</feature>
<sequence>MITIPESFVRAPFYSSVTTVETPKGPLDTELSKQGPYFAHDIAYVQQVSVEQPWSNPYPTFKYIQNQWKEIGYPLITERFSERDRKGAEPYMVKYTALFIQLLHWSQATPVRSLIQIEKMLANNKVAPLNVTDRLGFILQMPNHHHAFTTLTELYREAEKKIAIELAKK</sequence>
<proteinExistence type="predicted"/>
<comment type="caution">
    <text evidence="2">The sequence shown here is derived from an EMBL/GenBank/DDBJ whole genome shotgun (WGS) entry which is preliminary data.</text>
</comment>
<name>A0A840QQF4_9BACI</name>
<keyword evidence="3" id="KW-1185">Reference proteome</keyword>
<evidence type="ECO:0000313" key="3">
    <source>
        <dbReference type="Proteomes" id="UP000551878"/>
    </source>
</evidence>
<dbReference type="Pfam" id="PF21747">
    <property type="entry name" value="YpoC"/>
    <property type="match status" value="1"/>
</dbReference>
<gene>
    <name evidence="2" type="ORF">HNQ41_001779</name>
</gene>
<accession>A0A840QQF4</accession>
<dbReference type="AlphaFoldDB" id="A0A840QQF4"/>
<dbReference type="Proteomes" id="UP000551878">
    <property type="component" value="Unassembled WGS sequence"/>
</dbReference>
<reference evidence="2 3" key="1">
    <citation type="submission" date="2020-08" db="EMBL/GenBank/DDBJ databases">
        <title>Genomic Encyclopedia of Type Strains, Phase IV (KMG-IV): sequencing the most valuable type-strain genomes for metagenomic binning, comparative biology and taxonomic classification.</title>
        <authorList>
            <person name="Goeker M."/>
        </authorList>
    </citation>
    <scope>NUCLEOTIDE SEQUENCE [LARGE SCALE GENOMIC DNA]</scope>
    <source>
        <strain evidence="2 3">DSM 24696</strain>
    </source>
</reference>
<evidence type="ECO:0000313" key="2">
    <source>
        <dbReference type="EMBL" id="MBB5173590.1"/>
    </source>
</evidence>
<dbReference type="InterPro" id="IPR048427">
    <property type="entry name" value="YpoC"/>
</dbReference>
<protein>
    <recommendedName>
        <fullName evidence="1">YpoC-like domain-containing protein</fullName>
    </recommendedName>
</protein>